<reference evidence="1" key="1">
    <citation type="submission" date="2013-12" db="EMBL/GenBank/DDBJ databases">
        <title>A Varibaculum cambriense genome reconstructed from a premature infant gut community with otherwise low bacterial novelty that shifts toward anaerobic metabolism during the third week of life.</title>
        <authorList>
            <person name="Brown C.T."/>
            <person name="Sharon I."/>
            <person name="Thomas B.C."/>
            <person name="Castelle C.J."/>
            <person name="Morowitz M.J."/>
            <person name="Banfield J.F."/>
        </authorList>
    </citation>
    <scope>NUCLEOTIDE SEQUENCE</scope>
</reference>
<accession>W1YEQ1</accession>
<feature type="non-terminal residue" evidence="1">
    <location>
        <position position="1"/>
    </location>
</feature>
<gene>
    <name evidence="1" type="ORF">Q604_UNBC05104G0001</name>
</gene>
<dbReference type="AlphaFoldDB" id="W1YEQ1"/>
<proteinExistence type="predicted"/>
<dbReference type="EMBL" id="AZMM01005104">
    <property type="protein sequence ID" value="ETJ40972.1"/>
    <property type="molecule type" value="Genomic_DNA"/>
</dbReference>
<sequence length="93" mass="9977">SSDLELLSAVDQLVADVEGTITVEAVNTYYAAAAGNVAKAVTALRHAIATRPWYFTAGSKIKPIIEIAIITNKIPPGTRHFSRPKMTARPSKL</sequence>
<protein>
    <submittedName>
        <fullName evidence="1">DNA polymerase III, delta subunit</fullName>
    </submittedName>
</protein>
<feature type="non-terminal residue" evidence="1">
    <location>
        <position position="93"/>
    </location>
</feature>
<name>W1YEQ1_9ZZZZ</name>
<organism evidence="1">
    <name type="scientific">human gut metagenome</name>
    <dbReference type="NCBI Taxonomy" id="408170"/>
    <lineage>
        <taxon>unclassified sequences</taxon>
        <taxon>metagenomes</taxon>
        <taxon>organismal metagenomes</taxon>
    </lineage>
</organism>
<comment type="caution">
    <text evidence="1">The sequence shown here is derived from an EMBL/GenBank/DDBJ whole genome shotgun (WGS) entry which is preliminary data.</text>
</comment>
<evidence type="ECO:0000313" key="1">
    <source>
        <dbReference type="EMBL" id="ETJ40972.1"/>
    </source>
</evidence>